<evidence type="ECO:0000313" key="4">
    <source>
        <dbReference type="Proteomes" id="UP001057375"/>
    </source>
</evidence>
<evidence type="ECO:0000313" key="3">
    <source>
        <dbReference type="EMBL" id="GKT28739.1"/>
    </source>
</evidence>
<dbReference type="InterPro" id="IPR032675">
    <property type="entry name" value="LRR_dom_sf"/>
</dbReference>
<evidence type="ECO:0008006" key="5">
    <source>
        <dbReference type="Google" id="ProtNLM"/>
    </source>
</evidence>
<feature type="non-terminal residue" evidence="3">
    <location>
        <position position="701"/>
    </location>
</feature>
<reference evidence="3" key="1">
    <citation type="submission" date="2022-03" db="EMBL/GenBank/DDBJ databases">
        <title>Draft genome sequence of Aduncisulcus paluster, a free-living microaerophilic Fornicata.</title>
        <authorList>
            <person name="Yuyama I."/>
            <person name="Kume K."/>
            <person name="Tamura T."/>
            <person name="Inagaki Y."/>
            <person name="Hashimoto T."/>
        </authorList>
    </citation>
    <scope>NUCLEOTIDE SEQUENCE</scope>
    <source>
        <strain evidence="3">NY0171</strain>
    </source>
</reference>
<dbReference type="SUPFAM" id="SSF52058">
    <property type="entry name" value="L domain-like"/>
    <property type="match status" value="2"/>
</dbReference>
<dbReference type="Gene3D" id="3.80.10.10">
    <property type="entry name" value="Ribonuclease Inhibitor"/>
    <property type="match status" value="2"/>
</dbReference>
<feature type="non-terminal residue" evidence="3">
    <location>
        <position position="1"/>
    </location>
</feature>
<name>A0ABQ5K855_9EUKA</name>
<comment type="caution">
    <text evidence="3">The sequence shown here is derived from an EMBL/GenBank/DDBJ whole genome shotgun (WGS) entry which is preliminary data.</text>
</comment>
<dbReference type="EMBL" id="BQXS01000458">
    <property type="protein sequence ID" value="GKT28739.1"/>
    <property type="molecule type" value="Genomic_DNA"/>
</dbReference>
<dbReference type="Proteomes" id="UP001057375">
    <property type="component" value="Unassembled WGS sequence"/>
</dbReference>
<keyword evidence="1" id="KW-0433">Leucine-rich repeat</keyword>
<organism evidence="3 4">
    <name type="scientific">Aduncisulcus paluster</name>
    <dbReference type="NCBI Taxonomy" id="2918883"/>
    <lineage>
        <taxon>Eukaryota</taxon>
        <taxon>Metamonada</taxon>
        <taxon>Carpediemonas-like organisms</taxon>
        <taxon>Aduncisulcus</taxon>
    </lineage>
</organism>
<gene>
    <name evidence="3" type="ORF">ADUPG1_000841</name>
</gene>
<dbReference type="PANTHER" id="PTHR48051:SF46">
    <property type="entry name" value="LEUCINE RICH REPEAT-CONTAINING DOMAIN PROTEIN"/>
    <property type="match status" value="1"/>
</dbReference>
<protein>
    <recommendedName>
        <fullName evidence="5">L domain-like protein</fullName>
    </recommendedName>
</protein>
<sequence>NTTSITSIDSLSTSLEILYIADTTSISDLQLTLNSMSSLHSVKFDNIGLSSIPDFSASSAYLTFIDLSKNGGISSVYPIISSELTYLEMFICTNCSISDLSPLYSLPNLMSISVVGNKICVGSSESTEDLAEKFKNHGVAGFSLDLGSDFSTDQTCECSSPDNIGYSDTLITDNKVCSETKPGSNSWYVICASDSYTSYTSAEDFTCTQPDSSTSNCSGGCEYGYECRYLGDEEIGDGIYTTGECQQVIVDENLHDYIASVLDSVESTLSFTHRTNDNPARFSVASLKTLESVAVETSENSFVPQINFSSQPINDLAGIEHLNSFVPQINFSSQPINDLAGIEHLVNIKAIMLNGVLSSETTEHLDLISTLTNLELLNLADNSDLFSLPDLTYLSSLEWLSVNMTSVSLPSNEYVLPSSITKFMFLSSNIDDAGFAKNVGNGYLSNLDVLYFGNTDSLISIESLSQSQIENLGVLRVVESSIGDSFNDLIANMSNLRTLILTSCDLTTIPNLTNSASTLTNINLSSNPILTSLLPLATASLTNLSTMNVSGCNISDPSPLYALSSNTSWSSIGLSYNHICGGDSAIETFLASKFPSATVDVSNQTCECSSNVALGSTPLASNKVCSETKPGSGSWYVVCASDSYTSYTSAEDFTCTQPDSSSATNCSGGCEYGYECRNDPDLESISCQQVIVDDYLHACVA</sequence>
<dbReference type="PROSITE" id="PS51450">
    <property type="entry name" value="LRR"/>
    <property type="match status" value="2"/>
</dbReference>
<accession>A0ABQ5K855</accession>
<dbReference type="PANTHER" id="PTHR48051">
    <property type="match status" value="1"/>
</dbReference>
<dbReference type="InterPro" id="IPR050216">
    <property type="entry name" value="LRR_domain-containing"/>
</dbReference>
<evidence type="ECO:0000256" key="2">
    <source>
        <dbReference type="ARBA" id="ARBA00022737"/>
    </source>
</evidence>
<keyword evidence="4" id="KW-1185">Reference proteome</keyword>
<proteinExistence type="predicted"/>
<keyword evidence="2" id="KW-0677">Repeat</keyword>
<dbReference type="InterPro" id="IPR001611">
    <property type="entry name" value="Leu-rich_rpt"/>
</dbReference>
<evidence type="ECO:0000256" key="1">
    <source>
        <dbReference type="ARBA" id="ARBA00022614"/>
    </source>
</evidence>